<dbReference type="Proteomes" id="UP000291269">
    <property type="component" value="Unassembled WGS sequence"/>
</dbReference>
<organism evidence="2 3">
    <name type="scientific">Candidatus Borkfalkia ceftriaxoniphila</name>
    <dbReference type="NCBI Taxonomy" id="2508949"/>
    <lineage>
        <taxon>Bacteria</taxon>
        <taxon>Bacillati</taxon>
        <taxon>Bacillota</taxon>
        <taxon>Clostridia</taxon>
        <taxon>Christensenellales</taxon>
        <taxon>Christensenellaceae</taxon>
        <taxon>Candidatus Borkfalkia</taxon>
    </lineage>
</organism>
<keyword evidence="2" id="KW-0808">Transferase</keyword>
<dbReference type="InterPro" id="IPR050194">
    <property type="entry name" value="Glycosyltransferase_grp1"/>
</dbReference>
<evidence type="ECO:0000313" key="2">
    <source>
        <dbReference type="EMBL" id="RXZ61648.1"/>
    </source>
</evidence>
<comment type="caution">
    <text evidence="2">The sequence shown here is derived from an EMBL/GenBank/DDBJ whole genome shotgun (WGS) entry which is preliminary data.</text>
</comment>
<dbReference type="InterPro" id="IPR028098">
    <property type="entry name" value="Glyco_trans_4-like_N"/>
</dbReference>
<dbReference type="EMBL" id="SDOZ01000002">
    <property type="protein sequence ID" value="RXZ61648.1"/>
    <property type="molecule type" value="Genomic_DNA"/>
</dbReference>
<dbReference type="AlphaFoldDB" id="A0A4Q2KAI3"/>
<gene>
    <name evidence="2" type="ORF">ESZ91_04435</name>
</gene>
<dbReference type="Pfam" id="PF13579">
    <property type="entry name" value="Glyco_trans_4_4"/>
    <property type="match status" value="1"/>
</dbReference>
<dbReference type="RefSeq" id="WP_129224516.1">
    <property type="nucleotide sequence ID" value="NZ_SDOZ01000002.1"/>
</dbReference>
<keyword evidence="3" id="KW-1185">Reference proteome</keyword>
<dbReference type="Pfam" id="PF13692">
    <property type="entry name" value="Glyco_trans_1_4"/>
    <property type="match status" value="1"/>
</dbReference>
<dbReference type="PROSITE" id="PS51257">
    <property type="entry name" value="PROKAR_LIPOPROTEIN"/>
    <property type="match status" value="1"/>
</dbReference>
<dbReference type="PANTHER" id="PTHR45947:SF3">
    <property type="entry name" value="SULFOQUINOVOSYL TRANSFERASE SQD2"/>
    <property type="match status" value="1"/>
</dbReference>
<accession>A0A4Q2KAI3</accession>
<dbReference type="Gene3D" id="3.40.50.2000">
    <property type="entry name" value="Glycogen Phosphorylase B"/>
    <property type="match status" value="2"/>
</dbReference>
<evidence type="ECO:0000259" key="1">
    <source>
        <dbReference type="Pfam" id="PF13579"/>
    </source>
</evidence>
<protein>
    <submittedName>
        <fullName evidence="2">Glycosyltransferase family 1 protein</fullName>
    </submittedName>
</protein>
<proteinExistence type="predicted"/>
<feature type="domain" description="Glycosyltransferase subfamily 4-like N-terminal" evidence="1">
    <location>
        <begin position="18"/>
        <end position="157"/>
    </location>
</feature>
<dbReference type="OrthoDB" id="9804196at2"/>
<dbReference type="GO" id="GO:0016757">
    <property type="term" value="F:glycosyltransferase activity"/>
    <property type="evidence" value="ECO:0007669"/>
    <property type="project" value="TreeGrafter"/>
</dbReference>
<dbReference type="SUPFAM" id="SSF53756">
    <property type="entry name" value="UDP-Glycosyltransferase/glycogen phosphorylase"/>
    <property type="match status" value="1"/>
</dbReference>
<reference evidence="2 3" key="1">
    <citation type="journal article" date="2019" name="Gut">
        <title>Antibiotics-induced monodominance of a novel gut bacterial order.</title>
        <authorList>
            <person name="Hildebrand F."/>
            <person name="Moitinho-Silva L."/>
            <person name="Blasche S."/>
            <person name="Jahn M.T."/>
            <person name="Gossmann T.I."/>
            <person name="Heuerta-Cepas J."/>
            <person name="Hercog R."/>
            <person name="Luetge M."/>
            <person name="Bahram M."/>
            <person name="Pryszlak A."/>
            <person name="Alves R.J."/>
            <person name="Waszak S.M."/>
            <person name="Zhu A."/>
            <person name="Ye L."/>
            <person name="Costea P.I."/>
            <person name="Aalvink S."/>
            <person name="Belzer C."/>
            <person name="Forslund S.K."/>
            <person name="Sunagawa S."/>
            <person name="Hentschel U."/>
            <person name="Merten C."/>
            <person name="Patil K.R."/>
            <person name="Benes V."/>
            <person name="Bork P."/>
        </authorList>
    </citation>
    <scope>NUCLEOTIDE SEQUENCE [LARGE SCALE GENOMIC DNA]</scope>
    <source>
        <strain evidence="2 3">HDS1380</strain>
    </source>
</reference>
<dbReference type="PANTHER" id="PTHR45947">
    <property type="entry name" value="SULFOQUINOVOSYL TRANSFERASE SQD2"/>
    <property type="match status" value="1"/>
</dbReference>
<name>A0A4Q2KAI3_9FIRM</name>
<evidence type="ECO:0000313" key="3">
    <source>
        <dbReference type="Proteomes" id="UP000291269"/>
    </source>
</evidence>
<sequence length="362" mass="40260">MTDGKLKIAQVVGNAALGGVSSCVFNYYKHIDRSRVVFDFYTYGESPFDEKIRALDPDARIFTVPSLVRFYKSVPALTRFFREQNYDAVHSHMTTLSAFVLHAAKKAGVPVRICHSHSAANRYADHKFVKDVLKRFAAKDATHLMACGGDAAKYLFGKDWRKAFIMKNAVELDAFSDVPEKSEAKAALGLSGTVLGFMGRFAYQKNLYFLLDAFSLAAKEDPSLTLVLVGDGDERENLVRYAEEKCGGRVRFFPPTKTPALFYAAMDAFLLPSRYEGLPVVAIEAQAAGVPCLFSDLITRECSFAPQNAFLSLSTKKWAEAMQKIPDKCVKAVDILRAEGYDIRTAAERLAQTYFDFCGECE</sequence>